<dbReference type="PANTHER" id="PTHR11601">
    <property type="entry name" value="CYSTEINE DESULFURYLASE FAMILY MEMBER"/>
    <property type="match status" value="1"/>
</dbReference>
<evidence type="ECO:0000256" key="5">
    <source>
        <dbReference type="ARBA" id="ARBA00022898"/>
    </source>
</evidence>
<dbReference type="InterPro" id="IPR015424">
    <property type="entry name" value="PyrdxlP-dep_Trfase"/>
</dbReference>
<dbReference type="Gene3D" id="3.40.640.10">
    <property type="entry name" value="Type I PLP-dependent aspartate aminotransferase-like (Major domain)"/>
    <property type="match status" value="1"/>
</dbReference>
<dbReference type="GO" id="GO:0051536">
    <property type="term" value="F:iron-sulfur cluster binding"/>
    <property type="evidence" value="ECO:0007669"/>
    <property type="project" value="UniProtKB-KW"/>
</dbReference>
<dbReference type="EMBL" id="CP000251">
    <property type="protein sequence ID" value="ABC80823.1"/>
    <property type="molecule type" value="Genomic_DNA"/>
</dbReference>
<evidence type="ECO:0000256" key="4">
    <source>
        <dbReference type="ARBA" id="ARBA00022723"/>
    </source>
</evidence>
<dbReference type="Pfam" id="PF00266">
    <property type="entry name" value="Aminotran_5"/>
    <property type="match status" value="1"/>
</dbReference>
<evidence type="ECO:0000256" key="2">
    <source>
        <dbReference type="ARBA" id="ARBA00006490"/>
    </source>
</evidence>
<evidence type="ECO:0000256" key="1">
    <source>
        <dbReference type="ARBA" id="ARBA00001933"/>
    </source>
</evidence>
<dbReference type="GO" id="GO:0008483">
    <property type="term" value="F:transaminase activity"/>
    <property type="evidence" value="ECO:0007669"/>
    <property type="project" value="UniProtKB-KW"/>
</dbReference>
<dbReference type="InterPro" id="IPR000192">
    <property type="entry name" value="Aminotrans_V_dom"/>
</dbReference>
<dbReference type="RefSeq" id="WP_011420106.1">
    <property type="nucleotide sequence ID" value="NC_007760.1"/>
</dbReference>
<keyword evidence="5" id="KW-0663">Pyridoxal phosphate</keyword>
<comment type="cofactor">
    <cofactor evidence="1">
        <name>pyridoxal 5'-phosphate</name>
        <dbReference type="ChEBI" id="CHEBI:597326"/>
    </cofactor>
</comment>
<dbReference type="PANTHER" id="PTHR11601:SF34">
    <property type="entry name" value="CYSTEINE DESULFURASE"/>
    <property type="match status" value="1"/>
</dbReference>
<dbReference type="GO" id="GO:0046872">
    <property type="term" value="F:metal ion binding"/>
    <property type="evidence" value="ECO:0007669"/>
    <property type="project" value="UniProtKB-KW"/>
</dbReference>
<gene>
    <name evidence="10" type="ordered locus">Adeh_1048</name>
</gene>
<evidence type="ECO:0000313" key="11">
    <source>
        <dbReference type="Proteomes" id="UP000001935"/>
    </source>
</evidence>
<comment type="catalytic activity">
    <reaction evidence="8">
        <text>(sulfur carrier)-H + L-cysteine = (sulfur carrier)-SH + L-alanine</text>
        <dbReference type="Rhea" id="RHEA:43892"/>
        <dbReference type="Rhea" id="RHEA-COMP:14737"/>
        <dbReference type="Rhea" id="RHEA-COMP:14739"/>
        <dbReference type="ChEBI" id="CHEBI:29917"/>
        <dbReference type="ChEBI" id="CHEBI:35235"/>
        <dbReference type="ChEBI" id="CHEBI:57972"/>
        <dbReference type="ChEBI" id="CHEBI:64428"/>
        <dbReference type="EC" id="2.8.1.7"/>
    </reaction>
</comment>
<keyword evidence="3 10" id="KW-0808">Transferase</keyword>
<organism evidence="10 11">
    <name type="scientific">Anaeromyxobacter dehalogenans (strain 2CP-C)</name>
    <dbReference type="NCBI Taxonomy" id="290397"/>
    <lineage>
        <taxon>Bacteria</taxon>
        <taxon>Pseudomonadati</taxon>
        <taxon>Myxococcota</taxon>
        <taxon>Myxococcia</taxon>
        <taxon>Myxococcales</taxon>
        <taxon>Cystobacterineae</taxon>
        <taxon>Anaeromyxobacteraceae</taxon>
        <taxon>Anaeromyxobacter</taxon>
    </lineage>
</organism>
<evidence type="ECO:0000256" key="8">
    <source>
        <dbReference type="ARBA" id="ARBA00050776"/>
    </source>
</evidence>
<evidence type="ECO:0000256" key="6">
    <source>
        <dbReference type="ARBA" id="ARBA00023004"/>
    </source>
</evidence>
<dbReference type="Gene3D" id="1.10.260.50">
    <property type="match status" value="1"/>
</dbReference>
<keyword evidence="10" id="KW-0032">Aminotransferase</keyword>
<dbReference type="KEGG" id="ade:Adeh_1048"/>
<dbReference type="STRING" id="290397.Adeh_1048"/>
<dbReference type="eggNOG" id="COG1104">
    <property type="taxonomic scope" value="Bacteria"/>
</dbReference>
<dbReference type="HOGENOM" id="CLU_003433_0_0_7"/>
<dbReference type="InterPro" id="IPR015422">
    <property type="entry name" value="PyrdxlP-dep_Trfase_small"/>
</dbReference>
<accession>Q2IPT8</accession>
<keyword evidence="4" id="KW-0479">Metal-binding</keyword>
<reference evidence="10 11" key="1">
    <citation type="submission" date="2006-01" db="EMBL/GenBank/DDBJ databases">
        <title>Complete sequence of Anaeromyxobacter dehalogenans 2CP-C.</title>
        <authorList>
            <consortium name="US DOE Joint Genome Institute"/>
            <person name="Copeland A."/>
            <person name="Lucas S."/>
            <person name="Lapidus A."/>
            <person name="Barry K."/>
            <person name="Detter J.C."/>
            <person name="Glavina T."/>
            <person name="Hammon N."/>
            <person name="Israni S."/>
            <person name="Pitluck S."/>
            <person name="Brettin T."/>
            <person name="Bruce D."/>
            <person name="Han C."/>
            <person name="Tapia R."/>
            <person name="Gilna P."/>
            <person name="Kiss H."/>
            <person name="Schmutz J."/>
            <person name="Larimer F."/>
            <person name="Land M."/>
            <person name="Kyrpides N."/>
            <person name="Anderson I."/>
            <person name="Sanford R.A."/>
            <person name="Ritalahti K.M."/>
            <person name="Thomas H.S."/>
            <person name="Kirby J.R."/>
            <person name="Zhulin I.B."/>
            <person name="Loeffler F.E."/>
            <person name="Richardson P."/>
        </authorList>
    </citation>
    <scope>NUCLEOTIDE SEQUENCE [LARGE SCALE GENOMIC DNA]</scope>
    <source>
        <strain evidence="10 11">2CP-C</strain>
    </source>
</reference>
<protein>
    <submittedName>
        <fullName evidence="10">Aminotransferase, class V</fullName>
    </submittedName>
</protein>
<proteinExistence type="inferred from homology"/>
<evidence type="ECO:0000256" key="7">
    <source>
        <dbReference type="ARBA" id="ARBA00023014"/>
    </source>
</evidence>
<dbReference type="Gene3D" id="3.90.1150.10">
    <property type="entry name" value="Aspartate Aminotransferase, domain 1"/>
    <property type="match status" value="1"/>
</dbReference>
<comment type="similarity">
    <text evidence="2">Belongs to the class-V pyridoxal-phosphate-dependent aminotransferase family. NifS/IscS subfamily.</text>
</comment>
<keyword evidence="6" id="KW-0408">Iron</keyword>
<dbReference type="SUPFAM" id="SSF53383">
    <property type="entry name" value="PLP-dependent transferases"/>
    <property type="match status" value="1"/>
</dbReference>
<dbReference type="AlphaFoldDB" id="Q2IPT8"/>
<name>Q2IPT8_ANADE</name>
<dbReference type="OrthoDB" id="9808002at2"/>
<dbReference type="GO" id="GO:0031071">
    <property type="term" value="F:cysteine desulfurase activity"/>
    <property type="evidence" value="ECO:0007669"/>
    <property type="project" value="UniProtKB-EC"/>
</dbReference>
<dbReference type="InterPro" id="IPR016454">
    <property type="entry name" value="Cysteine_dSase"/>
</dbReference>
<sequence>MIYLDHNAITPMRPEAKAAVRDALEVFGNPSSVHAAGRAARDLLDGARERVARAVGAAPAEIVFTSGATESAALAIRGVLGAAPAGRRRLVVTAVEHPCVLSLARALERSGTPLTVVPVDRRGQVDPEAFRAALGPDVALACAMRANNETGGVLPVPELAAAARDAGAPFFCDAVQAAGKIPLDVRALGADLVALTGQKFGGPRGAGVLWVAPGLPLAPVLGGEQERGRRAGTENLPGVAGLAAALEAAVAAVAEEGPRLAALRDRLEAGLLAAVPRARVNGAGAPRLPGTLSITFEGCDAEALLMAMDLEGVCASAGSACHSGSTRPSGVLLALGLSDADARATLRLSLGWTTTAEDVDAALRIVPPLAARVRGAIAGPA</sequence>
<feature type="domain" description="Aminotransferase class V" evidence="9">
    <location>
        <begin position="2"/>
        <end position="361"/>
    </location>
</feature>
<evidence type="ECO:0000256" key="3">
    <source>
        <dbReference type="ARBA" id="ARBA00022679"/>
    </source>
</evidence>
<evidence type="ECO:0000313" key="10">
    <source>
        <dbReference type="EMBL" id="ABC80823.1"/>
    </source>
</evidence>
<dbReference type="Proteomes" id="UP000001935">
    <property type="component" value="Chromosome"/>
</dbReference>
<evidence type="ECO:0000259" key="9">
    <source>
        <dbReference type="Pfam" id="PF00266"/>
    </source>
</evidence>
<dbReference type="InterPro" id="IPR015421">
    <property type="entry name" value="PyrdxlP-dep_Trfase_major"/>
</dbReference>
<dbReference type="PIRSF" id="PIRSF005572">
    <property type="entry name" value="NifS"/>
    <property type="match status" value="1"/>
</dbReference>
<keyword evidence="7" id="KW-0411">Iron-sulfur</keyword>